<dbReference type="Proteomes" id="UP000005953">
    <property type="component" value="Unassembled WGS sequence"/>
</dbReference>
<comment type="caution">
    <text evidence="1">The sequence shown here is derived from an EMBL/GenBank/DDBJ whole genome shotgun (WGS) entry which is preliminary data.</text>
</comment>
<sequence>MNPLAVVSSNNSLIVKYSKVKGERYVGITDALADGFFDEAQCQAVQLLEQAFNDIDEGCADDWVHALTFFYVKDVPHGTKQIDGSRFYYAESDGKTFVFVSVEGRVFFLDSDFLDPQSLINTVVQPEL</sequence>
<gene>
    <name evidence="1" type="ORF">MED297_17148</name>
</gene>
<dbReference type="AlphaFoldDB" id="A4BFJ5"/>
<name>A4BFJ5_9GAMM</name>
<keyword evidence="2" id="KW-1185">Reference proteome</keyword>
<reference evidence="1 2" key="1">
    <citation type="submission" date="2006-02" db="EMBL/GenBank/DDBJ databases">
        <authorList>
            <person name="Pinhassi J."/>
            <person name="Pedros-Alio C."/>
            <person name="Ferriera S."/>
            <person name="Johnson J."/>
            <person name="Kravitz S."/>
            <person name="Halpern A."/>
            <person name="Remington K."/>
            <person name="Beeson K."/>
            <person name="Tran B."/>
            <person name="Rogers Y.-H."/>
            <person name="Friedman R."/>
            <person name="Venter J.C."/>
        </authorList>
    </citation>
    <scope>NUCLEOTIDE SEQUENCE [LARGE SCALE GENOMIC DNA]</scope>
    <source>
        <strain evidence="1 2">MED297</strain>
    </source>
</reference>
<evidence type="ECO:0000313" key="2">
    <source>
        <dbReference type="Proteomes" id="UP000005953"/>
    </source>
</evidence>
<evidence type="ECO:0000313" key="1">
    <source>
        <dbReference type="EMBL" id="EAR09090.1"/>
    </source>
</evidence>
<accession>A4BFJ5</accession>
<organism evidence="1 2">
    <name type="scientific">Reinekea blandensis MED297</name>
    <dbReference type="NCBI Taxonomy" id="314283"/>
    <lineage>
        <taxon>Bacteria</taxon>
        <taxon>Pseudomonadati</taxon>
        <taxon>Pseudomonadota</taxon>
        <taxon>Gammaproteobacteria</taxon>
        <taxon>Oceanospirillales</taxon>
        <taxon>Saccharospirillaceae</taxon>
        <taxon>Reinekea</taxon>
    </lineage>
</organism>
<protein>
    <submittedName>
        <fullName evidence="1">Uncharacterized protein</fullName>
    </submittedName>
</protein>
<dbReference type="HOGENOM" id="CLU_1957770_0_0_6"/>
<proteinExistence type="predicted"/>
<dbReference type="EMBL" id="AAOE01000013">
    <property type="protein sequence ID" value="EAR09090.1"/>
    <property type="molecule type" value="Genomic_DNA"/>
</dbReference>